<dbReference type="PANTHER" id="PTHR33112:SF10">
    <property type="entry name" value="TOL"/>
    <property type="match status" value="1"/>
</dbReference>
<reference evidence="2 3" key="1">
    <citation type="journal article" date="2018" name="Front. Microbiol.">
        <title>Genome-Wide Analysis of Corynespora cassiicola Leaf Fall Disease Putative Effectors.</title>
        <authorList>
            <person name="Lopez D."/>
            <person name="Ribeiro S."/>
            <person name="Label P."/>
            <person name="Fumanal B."/>
            <person name="Venisse J.S."/>
            <person name="Kohler A."/>
            <person name="de Oliveira R.R."/>
            <person name="Labutti K."/>
            <person name="Lipzen A."/>
            <person name="Lail K."/>
            <person name="Bauer D."/>
            <person name="Ohm R.A."/>
            <person name="Barry K.W."/>
            <person name="Spatafora J."/>
            <person name="Grigoriev I.V."/>
            <person name="Martin F.M."/>
            <person name="Pujade-Renaud V."/>
        </authorList>
    </citation>
    <scope>NUCLEOTIDE SEQUENCE [LARGE SCALE GENOMIC DNA]</scope>
    <source>
        <strain evidence="2 3">Philippines</strain>
    </source>
</reference>
<evidence type="ECO:0000313" key="2">
    <source>
        <dbReference type="EMBL" id="PSN60035.1"/>
    </source>
</evidence>
<dbReference type="EMBL" id="KZ678151">
    <property type="protein sequence ID" value="PSN60035.1"/>
    <property type="molecule type" value="Genomic_DNA"/>
</dbReference>
<keyword evidence="3" id="KW-1185">Reference proteome</keyword>
<dbReference type="Proteomes" id="UP000240883">
    <property type="component" value="Unassembled WGS sequence"/>
</dbReference>
<accession>A0A2T2N3K6</accession>
<organism evidence="2 3">
    <name type="scientific">Corynespora cassiicola Philippines</name>
    <dbReference type="NCBI Taxonomy" id="1448308"/>
    <lineage>
        <taxon>Eukaryota</taxon>
        <taxon>Fungi</taxon>
        <taxon>Dikarya</taxon>
        <taxon>Ascomycota</taxon>
        <taxon>Pezizomycotina</taxon>
        <taxon>Dothideomycetes</taxon>
        <taxon>Pleosporomycetidae</taxon>
        <taxon>Pleosporales</taxon>
        <taxon>Corynesporascaceae</taxon>
        <taxon>Corynespora</taxon>
    </lineage>
</organism>
<dbReference type="OrthoDB" id="2958217at2759"/>
<gene>
    <name evidence="2" type="ORF">BS50DRAFT_536473</name>
</gene>
<dbReference type="AlphaFoldDB" id="A0A2T2N3K6"/>
<dbReference type="PANTHER" id="PTHR33112">
    <property type="entry name" value="DOMAIN PROTEIN, PUTATIVE-RELATED"/>
    <property type="match status" value="1"/>
</dbReference>
<evidence type="ECO:0000313" key="3">
    <source>
        <dbReference type="Proteomes" id="UP000240883"/>
    </source>
</evidence>
<dbReference type="Pfam" id="PF06985">
    <property type="entry name" value="HET"/>
    <property type="match status" value="1"/>
</dbReference>
<sequence length="652" mass="75339">MADPPTLCSMCSQMFSKERIFLYLMKDMFCQLMPEKCSFCANIVEILHARCPNEDFAKTSYVECQFRPPDIAENPKSIGSILVVVGNQDWRYSREAKLPVCSENAAQTYGIITQPQLPEITTDTLSDASIDLLKKKLEECQSHLHCNQANLHNRPWYPQRLLWLAGPDALKVYLVDRDSISHGSYFTLSHCWGDTQPARLLAETERVLRQGFDIYDLPRTFRDAILVCRKFNVPFLWIDSLCIFQDNLDDWEKEAKTMRDVYSRAHCNIAASNAVNSSVGLSSKRNPLAIRPFWIQTFSGEKWWVFPTDGIMESIDENHLNKRAWVFQERFLAKRCIKFTRLQVAWECYETQACESFPNMIPDHILGYYKPMDAWNLKKASQRSLLPEDSLLIKQPKTTDYHAENIQNLHRSWRSFVDYYTGLGLTKQSDRLLAMSGISELFSHLLQDKTVFGLRSSDILMELLWTSMYPESYDALPILDIPSWSWVGAKWPILANDHYIDRGYVPIGSARVIEPVEDTEKVIKGDVKPKKHILELSGKPLYCSICLIRDIGGANSRYQITTSNNSMEIGEYEGRYIYRDDERDRLPDTVMLGLIQNSSYHPRREVVAGLLLEKCNANSPQYQRVGRFKLTNEVLDFYLNLRVQEEEAFHVA</sequence>
<dbReference type="STRING" id="1448308.A0A2T2N3K6"/>
<dbReference type="InterPro" id="IPR010730">
    <property type="entry name" value="HET"/>
</dbReference>
<proteinExistence type="predicted"/>
<evidence type="ECO:0000259" key="1">
    <source>
        <dbReference type="Pfam" id="PF06985"/>
    </source>
</evidence>
<name>A0A2T2N3K6_CORCC</name>
<feature type="domain" description="Heterokaryon incompatibility" evidence="1">
    <location>
        <begin position="185"/>
        <end position="329"/>
    </location>
</feature>
<protein>
    <submittedName>
        <fullName evidence="2">HET-domain-containing protein</fullName>
    </submittedName>
</protein>